<evidence type="ECO:0000313" key="5">
    <source>
        <dbReference type="Proteomes" id="UP000325313"/>
    </source>
</evidence>
<gene>
    <name evidence="2" type="ORF">PGT21_026481</name>
    <name evidence="3" type="ORF">PGTUg99_034355</name>
</gene>
<name>A0A5B0QUR5_PUCGR</name>
<keyword evidence="4" id="KW-1185">Reference proteome</keyword>
<feature type="compositionally biased region" description="Low complexity" evidence="1">
    <location>
        <begin position="45"/>
        <end position="57"/>
    </location>
</feature>
<feature type="region of interest" description="Disordered" evidence="1">
    <location>
        <begin position="362"/>
        <end position="556"/>
    </location>
</feature>
<dbReference type="EMBL" id="VSWC01000066">
    <property type="protein sequence ID" value="KAA1098007.1"/>
    <property type="molecule type" value="Genomic_DNA"/>
</dbReference>
<reference evidence="4 5" key="1">
    <citation type="submission" date="2019-05" db="EMBL/GenBank/DDBJ databases">
        <title>Emergence of the Ug99 lineage of the wheat stem rust pathogen through somatic hybridization.</title>
        <authorList>
            <person name="Li F."/>
            <person name="Upadhyaya N.M."/>
            <person name="Sperschneider J."/>
            <person name="Matny O."/>
            <person name="Nguyen-Phuc H."/>
            <person name="Mago R."/>
            <person name="Raley C."/>
            <person name="Miller M.E."/>
            <person name="Silverstein K.A.T."/>
            <person name="Henningsen E."/>
            <person name="Hirsch C.D."/>
            <person name="Visser B."/>
            <person name="Pretorius Z.A."/>
            <person name="Steffenson B.J."/>
            <person name="Schwessinger B."/>
            <person name="Dodds P.N."/>
            <person name="Figueroa M."/>
        </authorList>
    </citation>
    <scope>NUCLEOTIDE SEQUENCE [LARGE SCALE GENOMIC DNA]</scope>
    <source>
        <strain evidence="2">21-0</strain>
        <strain evidence="3 5">Ug99</strain>
    </source>
</reference>
<evidence type="ECO:0000313" key="3">
    <source>
        <dbReference type="EMBL" id="KAA1117028.1"/>
    </source>
</evidence>
<organism evidence="3 5">
    <name type="scientific">Puccinia graminis f. sp. tritici</name>
    <dbReference type="NCBI Taxonomy" id="56615"/>
    <lineage>
        <taxon>Eukaryota</taxon>
        <taxon>Fungi</taxon>
        <taxon>Dikarya</taxon>
        <taxon>Basidiomycota</taxon>
        <taxon>Pucciniomycotina</taxon>
        <taxon>Pucciniomycetes</taxon>
        <taxon>Pucciniales</taxon>
        <taxon>Pucciniaceae</taxon>
        <taxon>Puccinia</taxon>
    </lineage>
</organism>
<feature type="compositionally biased region" description="Polar residues" evidence="1">
    <location>
        <begin position="532"/>
        <end position="549"/>
    </location>
</feature>
<feature type="compositionally biased region" description="Basic and acidic residues" evidence="1">
    <location>
        <begin position="362"/>
        <end position="379"/>
    </location>
</feature>
<proteinExistence type="predicted"/>
<protein>
    <submittedName>
        <fullName evidence="3">Uncharacterized protein</fullName>
    </submittedName>
</protein>
<feature type="region of interest" description="Disordered" evidence="1">
    <location>
        <begin position="1"/>
        <end position="116"/>
    </location>
</feature>
<feature type="compositionally biased region" description="Low complexity" evidence="1">
    <location>
        <begin position="92"/>
        <end position="112"/>
    </location>
</feature>
<sequence>MDSPPLFPAGQETTNNPPLGSQPEHHHRPENFIDLTIDEDPLPNQPTNTNPSSENPNRANHQLDNDDDDIIIIGESRPARPPHSIRAPPAAPHQAQPDPSSSSNRPSTSTNSLRNFSHLPGQMAALTADIYAGHYSRHPRGDPNPQPSSSNLTVRETRPPQVRRPASGGVQFGGGGRFSGGQFSGFLAAGLNGLNRLRQLGSRPATPATRRQPPNDSLHDIWAGWGSDDFDRPNARVISAQIRGNLLPLTGQQIFAAIYGFDNHPQPQEPASPPYKVQDSHPLKIKSGFSKEIIPLDREVLSLDSDQPEKQELRPICAGCDAELLMGQDSCSAGSLDGRRPWILACGHVVDSRCLEQAKIRARENKVESHQSKKTRAAERVSNPSYHTRPGRPSKANQAAEGSSKLVHNNNKRRKVSSAHSAPKPPTPSTSPSSTLSGQGVSDSAMKRRERAEAREARKSFEFSKPSTSSQFLESLQTVHSPDKSSSSTLPTNTSSSKNCKGKGKAKEEPNPLPSPEDLLSITIPPTPTLFDKSSTIGNPTLPTDSKLSTKLPKGSSASFVSWIKCPVKGCRGAKGDLLAPPGSQNAPWEMFV</sequence>
<feature type="compositionally biased region" description="Polar residues" evidence="1">
    <location>
        <begin position="465"/>
        <end position="480"/>
    </location>
</feature>
<evidence type="ECO:0000313" key="2">
    <source>
        <dbReference type="EMBL" id="KAA1098007.1"/>
    </source>
</evidence>
<dbReference type="Proteomes" id="UP000325313">
    <property type="component" value="Unassembled WGS sequence"/>
</dbReference>
<accession>A0A5B0QUR5</accession>
<feature type="compositionally biased region" description="Low complexity" evidence="1">
    <location>
        <begin position="485"/>
        <end position="497"/>
    </location>
</feature>
<evidence type="ECO:0000313" key="4">
    <source>
        <dbReference type="Proteomes" id="UP000324748"/>
    </source>
</evidence>
<feature type="region of interest" description="Disordered" evidence="1">
    <location>
        <begin position="134"/>
        <end position="176"/>
    </location>
</feature>
<evidence type="ECO:0000256" key="1">
    <source>
        <dbReference type="SAM" id="MobiDB-lite"/>
    </source>
</evidence>
<feature type="compositionally biased region" description="Basic and acidic residues" evidence="1">
    <location>
        <begin position="445"/>
        <end position="462"/>
    </location>
</feature>
<dbReference type="OrthoDB" id="2507647at2759"/>
<dbReference type="AlphaFoldDB" id="A0A5B0QUR5"/>
<comment type="caution">
    <text evidence="3">The sequence shown here is derived from an EMBL/GenBank/DDBJ whole genome shotgun (WGS) entry which is preliminary data.</text>
</comment>
<feature type="compositionally biased region" description="Polar residues" evidence="1">
    <location>
        <begin position="395"/>
        <end position="409"/>
    </location>
</feature>
<dbReference type="Proteomes" id="UP000324748">
    <property type="component" value="Unassembled WGS sequence"/>
</dbReference>
<dbReference type="EMBL" id="VDEP01000270">
    <property type="protein sequence ID" value="KAA1117028.1"/>
    <property type="molecule type" value="Genomic_DNA"/>
</dbReference>